<evidence type="ECO:0000256" key="2">
    <source>
        <dbReference type="SAM" id="MobiDB-lite"/>
    </source>
</evidence>
<protein>
    <submittedName>
        <fullName evidence="3">Uncharacterized protein</fullName>
    </submittedName>
</protein>
<evidence type="ECO:0000313" key="3">
    <source>
        <dbReference type="EMBL" id="DAF90860.1"/>
    </source>
</evidence>
<dbReference type="InterPro" id="IPR009785">
    <property type="entry name" value="Prophage_Lj928_Orf309"/>
</dbReference>
<proteinExistence type="predicted"/>
<feature type="region of interest" description="Disordered" evidence="2">
    <location>
        <begin position="230"/>
        <end position="263"/>
    </location>
</feature>
<accession>A0A8S5U8S3</accession>
<feature type="coiled-coil region" evidence="1">
    <location>
        <begin position="170"/>
        <end position="197"/>
    </location>
</feature>
<dbReference type="Pfam" id="PF07083">
    <property type="entry name" value="DUF1351"/>
    <property type="match status" value="1"/>
</dbReference>
<keyword evidence="1" id="KW-0175">Coiled coil</keyword>
<name>A0A8S5U8S3_9CAUD</name>
<evidence type="ECO:0000256" key="1">
    <source>
        <dbReference type="SAM" id="Coils"/>
    </source>
</evidence>
<feature type="compositionally biased region" description="Polar residues" evidence="2">
    <location>
        <begin position="241"/>
        <end position="253"/>
    </location>
</feature>
<dbReference type="EMBL" id="BK016039">
    <property type="protein sequence ID" value="DAF90860.1"/>
    <property type="molecule type" value="Genomic_DNA"/>
</dbReference>
<feature type="compositionally biased region" description="Acidic residues" evidence="2">
    <location>
        <begin position="254"/>
        <end position="263"/>
    </location>
</feature>
<organism evidence="3">
    <name type="scientific">Siphoviridae sp. ctnMR5</name>
    <dbReference type="NCBI Taxonomy" id="2825658"/>
    <lineage>
        <taxon>Viruses</taxon>
        <taxon>Duplodnaviria</taxon>
        <taxon>Heunggongvirae</taxon>
        <taxon>Uroviricota</taxon>
        <taxon>Caudoviricetes</taxon>
    </lineage>
</organism>
<reference evidence="3" key="1">
    <citation type="journal article" date="2021" name="Proc. Natl. Acad. Sci. U.S.A.">
        <title>A Catalog of Tens of Thousands of Viruses from Human Metagenomes Reveals Hidden Associations with Chronic Diseases.</title>
        <authorList>
            <person name="Tisza M.J."/>
            <person name="Buck C.B."/>
        </authorList>
    </citation>
    <scope>NUCLEOTIDE SEQUENCE</scope>
    <source>
        <strain evidence="3">CtnMR5</strain>
    </source>
</reference>
<sequence length="299" mass="34521">MAVKEISDVLQTLEQDDSPQAVDFIVQNFEKQLPTILSNIEQIKQWAATQTAHDRQLVLQSDEDFEKGRNRCAEINKQIQLIEAKRKDVKKAYNKPYEIFEKSLKEVVNILQSARENLWRQVTEEEEKFKAKKQEVYRDYFLKQGCEWLTWEDVFDKRWLNKGTAAATVYKEIESAIKKAEQEVSAIKELKSEFEIALLEKYKRSHSLGETLLYNSTLMSLSGKYGEVAEKSSVRTDENENGVNSPTTAQNGNEEAEQSGDEELITVDFRVECNGNQLRELGNYMREKGIKYGKVPKGE</sequence>